<evidence type="ECO:0000256" key="1">
    <source>
        <dbReference type="ARBA" id="ARBA00007637"/>
    </source>
</evidence>
<proteinExistence type="inferred from homology"/>
<feature type="domain" description="NAD-dependent epimerase/dehydratase" evidence="4">
    <location>
        <begin position="12"/>
        <end position="174"/>
    </location>
</feature>
<dbReference type="PANTHER" id="PTHR43103">
    <property type="entry name" value="NUCLEOSIDE-DIPHOSPHATE-SUGAR EPIMERASE"/>
    <property type="match status" value="1"/>
</dbReference>
<dbReference type="GO" id="GO:0016491">
    <property type="term" value="F:oxidoreductase activity"/>
    <property type="evidence" value="ECO:0007669"/>
    <property type="project" value="UniProtKB-KW"/>
</dbReference>
<organism evidence="5 6">
    <name type="scientific">Pilimelia anulata</name>
    <dbReference type="NCBI Taxonomy" id="53371"/>
    <lineage>
        <taxon>Bacteria</taxon>
        <taxon>Bacillati</taxon>
        <taxon>Actinomycetota</taxon>
        <taxon>Actinomycetes</taxon>
        <taxon>Micromonosporales</taxon>
        <taxon>Micromonosporaceae</taxon>
        <taxon>Pilimelia</taxon>
    </lineage>
</organism>
<reference evidence="5" key="2">
    <citation type="submission" date="2020-09" db="EMBL/GenBank/DDBJ databases">
        <authorList>
            <person name="Sun Q."/>
            <person name="Ohkuma M."/>
        </authorList>
    </citation>
    <scope>NUCLEOTIDE SEQUENCE</scope>
    <source>
        <strain evidence="5">JCM 3090</strain>
    </source>
</reference>
<dbReference type="EMBL" id="BMQB01000014">
    <property type="protein sequence ID" value="GGK10311.1"/>
    <property type="molecule type" value="Genomic_DNA"/>
</dbReference>
<dbReference type="RefSeq" id="WP_189172248.1">
    <property type="nucleotide sequence ID" value="NZ_BMQB01000014.1"/>
</dbReference>
<evidence type="ECO:0000256" key="2">
    <source>
        <dbReference type="ARBA" id="ARBA00023002"/>
    </source>
</evidence>
<accession>A0A8J3BC75</accession>
<protein>
    <submittedName>
        <fullName evidence="5">NAD-dependent dehydratase</fullName>
    </submittedName>
</protein>
<dbReference type="PANTHER" id="PTHR43103:SF5">
    <property type="entry name" value="4-EPIMERASE, PUTATIVE (AFU_ORTHOLOGUE AFUA_7G00360)-RELATED"/>
    <property type="match status" value="1"/>
</dbReference>
<reference evidence="5" key="1">
    <citation type="journal article" date="2014" name="Int. J. Syst. Evol. Microbiol.">
        <title>Complete genome sequence of Corynebacterium casei LMG S-19264T (=DSM 44701T), isolated from a smear-ripened cheese.</title>
        <authorList>
            <consortium name="US DOE Joint Genome Institute (JGI-PGF)"/>
            <person name="Walter F."/>
            <person name="Albersmeier A."/>
            <person name="Kalinowski J."/>
            <person name="Ruckert C."/>
        </authorList>
    </citation>
    <scope>NUCLEOTIDE SEQUENCE</scope>
    <source>
        <strain evidence="5">JCM 3090</strain>
    </source>
</reference>
<dbReference type="CDD" id="cd08946">
    <property type="entry name" value="SDR_e"/>
    <property type="match status" value="1"/>
</dbReference>
<keyword evidence="2" id="KW-0560">Oxidoreductase</keyword>
<keyword evidence="3" id="KW-0520">NAD</keyword>
<evidence type="ECO:0000313" key="5">
    <source>
        <dbReference type="EMBL" id="GGK10311.1"/>
    </source>
</evidence>
<dbReference type="InterPro" id="IPR001509">
    <property type="entry name" value="Epimerase_deHydtase"/>
</dbReference>
<dbReference type="InterPro" id="IPR036291">
    <property type="entry name" value="NAD(P)-bd_dom_sf"/>
</dbReference>
<dbReference type="Pfam" id="PF01370">
    <property type="entry name" value="Epimerase"/>
    <property type="match status" value="1"/>
</dbReference>
<comment type="caution">
    <text evidence="5">The sequence shown here is derived from an EMBL/GenBank/DDBJ whole genome shotgun (WGS) entry which is preliminary data.</text>
</comment>
<comment type="similarity">
    <text evidence="1">Belongs to the NAD(P)-dependent epimerase/dehydratase family.</text>
</comment>
<sequence>MASERYGSGRLLVTGAAGQVGHLLRPRLPGYGWRLRTADLPAALAGPGPGEEVAAVDITDPSSVAAALAGVDAVVHLAGISGEDAFDRLLDVNVAGTRNVLQGCVDVGVRRVVLASSNHAAGCYRRADAPPGGLPDDLPARPDTLYGWSKAAGEALGALYHDRYGLDVVSLRIGTCREYPADTVALPGWLSPDDCAGLVDAALRAPGPLCRVVWGLSANTRRWWSLGGMAALGFTPRDDSEAYAAELVARFGEPDPADPVHAYVGGPFRTAPVGVPMR</sequence>
<evidence type="ECO:0000313" key="6">
    <source>
        <dbReference type="Proteomes" id="UP000649739"/>
    </source>
</evidence>
<evidence type="ECO:0000259" key="4">
    <source>
        <dbReference type="Pfam" id="PF01370"/>
    </source>
</evidence>
<dbReference type="AlphaFoldDB" id="A0A8J3BC75"/>
<gene>
    <name evidence="5" type="ORF">GCM10010123_45360</name>
</gene>
<keyword evidence="6" id="KW-1185">Reference proteome</keyword>
<dbReference type="Gene3D" id="3.40.50.720">
    <property type="entry name" value="NAD(P)-binding Rossmann-like Domain"/>
    <property type="match status" value="1"/>
</dbReference>
<dbReference type="SUPFAM" id="SSF51735">
    <property type="entry name" value="NAD(P)-binding Rossmann-fold domains"/>
    <property type="match status" value="1"/>
</dbReference>
<evidence type="ECO:0000256" key="3">
    <source>
        <dbReference type="ARBA" id="ARBA00023027"/>
    </source>
</evidence>
<name>A0A8J3BC75_9ACTN</name>
<dbReference type="Proteomes" id="UP000649739">
    <property type="component" value="Unassembled WGS sequence"/>
</dbReference>